<accession>A0A4Y2HQV7</accession>
<protein>
    <submittedName>
        <fullName evidence="1">Uncharacterized protein</fullName>
    </submittedName>
</protein>
<dbReference type="Gene3D" id="3.30.420.10">
    <property type="entry name" value="Ribonuclease H-like superfamily/Ribonuclease H"/>
    <property type="match status" value="1"/>
</dbReference>
<proteinExistence type="predicted"/>
<dbReference type="Proteomes" id="UP000499080">
    <property type="component" value="Unassembled WGS sequence"/>
</dbReference>
<gene>
    <name evidence="1" type="ORF">AVEN_216246_1</name>
</gene>
<dbReference type="GO" id="GO:0003676">
    <property type="term" value="F:nucleic acid binding"/>
    <property type="evidence" value="ECO:0007669"/>
    <property type="project" value="InterPro"/>
</dbReference>
<comment type="caution">
    <text evidence="1">The sequence shown here is derived from an EMBL/GenBank/DDBJ whole genome shotgun (WGS) entry which is preliminary data.</text>
</comment>
<dbReference type="InterPro" id="IPR036397">
    <property type="entry name" value="RNaseH_sf"/>
</dbReference>
<organism evidence="1 2">
    <name type="scientific">Araneus ventricosus</name>
    <name type="common">Orbweaver spider</name>
    <name type="synonym">Epeira ventricosa</name>
    <dbReference type="NCBI Taxonomy" id="182803"/>
    <lineage>
        <taxon>Eukaryota</taxon>
        <taxon>Metazoa</taxon>
        <taxon>Ecdysozoa</taxon>
        <taxon>Arthropoda</taxon>
        <taxon>Chelicerata</taxon>
        <taxon>Arachnida</taxon>
        <taxon>Araneae</taxon>
        <taxon>Araneomorphae</taxon>
        <taxon>Entelegynae</taxon>
        <taxon>Araneoidea</taxon>
        <taxon>Araneidae</taxon>
        <taxon>Araneus</taxon>
    </lineage>
</organism>
<keyword evidence="2" id="KW-1185">Reference proteome</keyword>
<evidence type="ECO:0000313" key="1">
    <source>
        <dbReference type="EMBL" id="GBM67797.1"/>
    </source>
</evidence>
<evidence type="ECO:0000313" key="2">
    <source>
        <dbReference type="Proteomes" id="UP000499080"/>
    </source>
</evidence>
<sequence>MKIVQTLTCLFSQKVPKSTDKSEQPSASSTINTLETFSTDSPIIALCSERNYQLSNKLCSGKSNTEDTKCHLFTDSMSSLKALQKFNPTNNLIEEIKSLLDGTISLHWVKAHIEVAGNETEDKAAKEASTKQMIDFQLGIPEISFKTSIRHSLRRNGRIAEMTTTKKGGSPTTYFLR</sequence>
<dbReference type="AlphaFoldDB" id="A0A4Y2HQV7"/>
<reference evidence="1 2" key="1">
    <citation type="journal article" date="2019" name="Sci. Rep.">
        <title>Orb-weaving spider Araneus ventricosus genome elucidates the spidroin gene catalogue.</title>
        <authorList>
            <person name="Kono N."/>
            <person name="Nakamura H."/>
            <person name="Ohtoshi R."/>
            <person name="Moran D.A.P."/>
            <person name="Shinohara A."/>
            <person name="Yoshida Y."/>
            <person name="Fujiwara M."/>
            <person name="Mori M."/>
            <person name="Tomita M."/>
            <person name="Arakawa K."/>
        </authorList>
    </citation>
    <scope>NUCLEOTIDE SEQUENCE [LARGE SCALE GENOMIC DNA]</scope>
</reference>
<dbReference type="InterPro" id="IPR012337">
    <property type="entry name" value="RNaseH-like_sf"/>
</dbReference>
<dbReference type="OrthoDB" id="6515318at2759"/>
<name>A0A4Y2HQV7_ARAVE</name>
<dbReference type="EMBL" id="BGPR01002103">
    <property type="protein sequence ID" value="GBM67797.1"/>
    <property type="molecule type" value="Genomic_DNA"/>
</dbReference>
<dbReference type="SUPFAM" id="SSF53098">
    <property type="entry name" value="Ribonuclease H-like"/>
    <property type="match status" value="1"/>
</dbReference>